<keyword evidence="18" id="KW-1185">Reference proteome</keyword>
<evidence type="ECO:0000256" key="9">
    <source>
        <dbReference type="ARBA" id="ARBA00022806"/>
    </source>
</evidence>
<dbReference type="SMART" id="SM01135">
    <property type="entry name" value="DIRP"/>
    <property type="match status" value="1"/>
</dbReference>
<dbReference type="GO" id="GO:0006351">
    <property type="term" value="P:DNA-templated transcription"/>
    <property type="evidence" value="ECO:0007669"/>
    <property type="project" value="InterPro"/>
</dbReference>
<evidence type="ECO:0000256" key="8">
    <source>
        <dbReference type="ARBA" id="ARBA00022801"/>
    </source>
</evidence>
<feature type="binding site" evidence="14">
    <location>
        <position position="659"/>
    </location>
    <ligand>
        <name>S-adenosyl-L-methionine</name>
        <dbReference type="ChEBI" id="CHEBI:59789"/>
    </ligand>
</feature>
<dbReference type="AlphaFoldDB" id="A0A1S4E6S3"/>
<gene>
    <name evidence="19" type="primary">LOC103505436</name>
</gene>
<feature type="compositionally biased region" description="Low complexity" evidence="15">
    <location>
        <begin position="84"/>
        <end position="98"/>
    </location>
</feature>
<dbReference type="GeneID" id="103505436"/>
<dbReference type="Pfam" id="PF19438">
    <property type="entry name" value="LIN9_C"/>
    <property type="match status" value="1"/>
</dbReference>
<dbReference type="Pfam" id="PF00270">
    <property type="entry name" value="DEAD"/>
    <property type="match status" value="1"/>
</dbReference>
<dbReference type="Pfam" id="PF06584">
    <property type="entry name" value="DIRP"/>
    <property type="match status" value="1"/>
</dbReference>
<dbReference type="InterPro" id="IPR033471">
    <property type="entry name" value="DIRP"/>
</dbReference>
<dbReference type="Pfam" id="PF00398">
    <property type="entry name" value="RrnaAD"/>
    <property type="match status" value="1"/>
</dbReference>
<dbReference type="EC" id="3.6.4.13" evidence="3"/>
<keyword evidence="4 14" id="KW-0489">Methyltransferase</keyword>
<comment type="subcellular location">
    <subcellularLocation>
        <location evidence="1">Nucleus</location>
    </subcellularLocation>
</comment>
<dbReference type="STRING" id="121845.A0A1S4E6S3"/>
<dbReference type="KEGG" id="dci:103505436"/>
<feature type="domain" description="DEAD-box RNA helicase Q" evidence="17">
    <location>
        <begin position="953"/>
        <end position="981"/>
    </location>
</feature>
<evidence type="ECO:0000256" key="2">
    <source>
        <dbReference type="ARBA" id="ARBA00006732"/>
    </source>
</evidence>
<keyword evidence="9" id="KW-0347">Helicase</keyword>
<evidence type="ECO:0000256" key="4">
    <source>
        <dbReference type="ARBA" id="ARBA00022603"/>
    </source>
</evidence>
<reference evidence="19" key="1">
    <citation type="submission" date="2025-08" db="UniProtKB">
        <authorList>
            <consortium name="RefSeq"/>
        </authorList>
    </citation>
    <scope>IDENTIFICATION</scope>
</reference>
<dbReference type="PANTHER" id="PTHR21689">
    <property type="entry name" value="LIN-9"/>
    <property type="match status" value="1"/>
</dbReference>
<evidence type="ECO:0000256" key="14">
    <source>
        <dbReference type="PROSITE-ProRule" id="PRU01026"/>
    </source>
</evidence>
<dbReference type="InterPro" id="IPR010561">
    <property type="entry name" value="LIN-9/ALY1"/>
</dbReference>
<evidence type="ECO:0000256" key="6">
    <source>
        <dbReference type="ARBA" id="ARBA00022691"/>
    </source>
</evidence>
<keyword evidence="12" id="KW-0539">Nucleus</keyword>
<protein>
    <recommendedName>
        <fullName evidence="3">RNA helicase</fullName>
        <ecNumber evidence="3">3.6.4.13</ecNumber>
    </recommendedName>
</protein>
<evidence type="ECO:0000259" key="16">
    <source>
        <dbReference type="PROSITE" id="PS51192"/>
    </source>
</evidence>
<feature type="region of interest" description="Disordered" evidence="15">
    <location>
        <begin position="76"/>
        <end position="148"/>
    </location>
</feature>
<keyword evidence="11 14" id="KW-0694">RNA-binding</keyword>
<evidence type="ECO:0000256" key="15">
    <source>
        <dbReference type="SAM" id="MobiDB-lite"/>
    </source>
</evidence>
<evidence type="ECO:0000256" key="11">
    <source>
        <dbReference type="ARBA" id="ARBA00022884"/>
    </source>
</evidence>
<dbReference type="SMART" id="SM00487">
    <property type="entry name" value="DEXDc"/>
    <property type="match status" value="1"/>
</dbReference>
<evidence type="ECO:0000256" key="5">
    <source>
        <dbReference type="ARBA" id="ARBA00022679"/>
    </source>
</evidence>
<dbReference type="Gene3D" id="3.40.50.150">
    <property type="entry name" value="Vaccinia Virus protein VP39"/>
    <property type="match status" value="1"/>
</dbReference>
<keyword evidence="10" id="KW-0067">ATP-binding</keyword>
<dbReference type="Proteomes" id="UP000079169">
    <property type="component" value="Unplaced"/>
</dbReference>
<evidence type="ECO:0000256" key="3">
    <source>
        <dbReference type="ARBA" id="ARBA00012552"/>
    </source>
</evidence>
<dbReference type="GO" id="GO:0003723">
    <property type="term" value="F:RNA binding"/>
    <property type="evidence" value="ECO:0007669"/>
    <property type="project" value="UniProtKB-UniRule"/>
</dbReference>
<dbReference type="GO" id="GO:0017053">
    <property type="term" value="C:transcription repressor complex"/>
    <property type="evidence" value="ECO:0007669"/>
    <property type="project" value="InterPro"/>
</dbReference>
<evidence type="ECO:0000256" key="13">
    <source>
        <dbReference type="PROSITE-ProRule" id="PRU00552"/>
    </source>
</evidence>
<dbReference type="PROSITE" id="PS51689">
    <property type="entry name" value="SAM_RNA_A_N6_MT"/>
    <property type="match status" value="1"/>
</dbReference>
<evidence type="ECO:0000256" key="10">
    <source>
        <dbReference type="ARBA" id="ARBA00022840"/>
    </source>
</evidence>
<sequence>MMEEDPPIQHQEIIEEGLREEEVGLEPDLSKVKEEVIIKMEPEDDVDPEAESLNRRGMPRRTIKKNRYIFDDMFNAGATSPRVNKTPNKTPTKKATPNSKKKKTPTSLVKFSSSSKLQSTLTETPEKFNDSKLKGSKKSRVRCSSPDRNLGQRVGMKLRNLLKLPKAYRFVCYEFFYSNIDRPLFNDNDFITCMKESFPQLKKYVFSRTEWSMVRRMVGKPRRCSSSFFTEERINLERRRNVIRYLQQGKCGDQTTVKDIPSEIPIQLVVGTKVTARVRSPQDGLFTGVVDAYDTSNNTYRITFDRQGLGTQSIPDYEVLSNDTPETLNRQSFLQMFFASVPNDHTNRTGKPEPEAMDANHIDKELEGMLGEYPVELLEQVVRFKKLLKFKKTEVYQIRDMNSEAERRQLYGEPYDRAFQKKYAGHILRLEKINKDVNTVLASLSVNLKKLSVTSENMSSQLYALSPSDLQQETYIAAQEIVDTVNKKNGNKIVDDQPVVSLITDLTALVLQIKTLSHSSRSAYEVEVLNKTMSDIYKKLSPNNQSVFENCIGVHMEQIKAALAGERGSLATLTKPVSQNTFNKYLKSFQSQHYSTVEATTQNVTSEENSSFKTSKRKTRDSVCKDLVKYLTSHNPSLDIKSVPETYLTKRKSIKTLYLANSQTAAMVAKLLKPHIHQCKAEVIECRPGLGLLTDHLLNMKITKLNLHEPDPFFYQNLLKLGSKDKVKIFNNDMVQIPKYNATKRKPDLTFDYIEKKNWEDECIFQLIATLTNQDFLRYLLRNFTNQDGLLSYGRPLMYLFITPSTYQKLIAGPHQPWNLYKPLAVLFQIIFNIELLSKVDRNAFIPWPTIPVTAKKTELKEEEPMYLIKVEGKRDVYQKLGKHNAHRVNTLQKFVTHVIGRKKQRVIPTIEKQLKFSIRNMAAGGSRITKKVIPEDLSNVEFETSEDVEVVSTFDNMGLREDLLRGIYAYGFEKPSAIQQRSIKPIVKGRDVIAQAQSGTGKTATFSISILQSLDTQLRETQVLCLSPTRELAVQIQKVVLALGDFMNVQCHACIGGTNLSEDLRKLDYGQHVVSGTPGRVFDMIRSSQVSSEGMDISASHITK</sequence>
<evidence type="ECO:0000313" key="18">
    <source>
        <dbReference type="Proteomes" id="UP000079169"/>
    </source>
</evidence>
<dbReference type="InterPro" id="IPR027417">
    <property type="entry name" value="P-loop_NTPase"/>
</dbReference>
<dbReference type="InterPro" id="IPR045831">
    <property type="entry name" value="LIN9_C"/>
</dbReference>
<proteinExistence type="inferred from homology"/>
<organism evidence="18 19">
    <name type="scientific">Diaphorina citri</name>
    <name type="common">Asian citrus psyllid</name>
    <dbReference type="NCBI Taxonomy" id="121845"/>
    <lineage>
        <taxon>Eukaryota</taxon>
        <taxon>Metazoa</taxon>
        <taxon>Ecdysozoa</taxon>
        <taxon>Arthropoda</taxon>
        <taxon>Hexapoda</taxon>
        <taxon>Insecta</taxon>
        <taxon>Pterygota</taxon>
        <taxon>Neoptera</taxon>
        <taxon>Paraneoptera</taxon>
        <taxon>Hemiptera</taxon>
        <taxon>Sternorrhyncha</taxon>
        <taxon>Psylloidea</taxon>
        <taxon>Psyllidae</taxon>
        <taxon>Diaphorininae</taxon>
        <taxon>Diaphorina</taxon>
    </lineage>
</organism>
<keyword evidence="8" id="KW-0378">Hydrolase</keyword>
<dbReference type="GO" id="GO:0051726">
    <property type="term" value="P:regulation of cell cycle"/>
    <property type="evidence" value="ECO:0007669"/>
    <property type="project" value="TreeGrafter"/>
</dbReference>
<dbReference type="GO" id="GO:0016787">
    <property type="term" value="F:hydrolase activity"/>
    <property type="evidence" value="ECO:0007669"/>
    <property type="project" value="UniProtKB-KW"/>
</dbReference>
<dbReference type="InterPro" id="IPR029063">
    <property type="entry name" value="SAM-dependent_MTases_sf"/>
</dbReference>
<dbReference type="GO" id="GO:0000179">
    <property type="term" value="F:rRNA (adenine-N6,N6-)-dimethyltransferase activity"/>
    <property type="evidence" value="ECO:0007669"/>
    <property type="project" value="UniProtKB-UniRule"/>
</dbReference>
<keyword evidence="5 14" id="KW-0808">Transferase</keyword>
<dbReference type="SUPFAM" id="SSF53335">
    <property type="entry name" value="S-adenosyl-L-methionine-dependent methyltransferases"/>
    <property type="match status" value="1"/>
</dbReference>
<dbReference type="GO" id="GO:0005524">
    <property type="term" value="F:ATP binding"/>
    <property type="evidence" value="ECO:0007669"/>
    <property type="project" value="UniProtKB-KW"/>
</dbReference>
<comment type="caution">
    <text evidence="14">Lacks conserved residue(s) required for the propagation of feature annotation.</text>
</comment>
<dbReference type="PaxDb" id="121845-A0A1S4E6S3"/>
<evidence type="ECO:0000313" key="19">
    <source>
        <dbReference type="RefSeq" id="XP_017297905.1"/>
    </source>
</evidence>
<dbReference type="Gene3D" id="3.40.50.300">
    <property type="entry name" value="P-loop containing nucleotide triphosphate hydrolases"/>
    <property type="match status" value="1"/>
</dbReference>
<dbReference type="InterPro" id="IPR014014">
    <property type="entry name" value="RNA_helicase_DEAD_Q_motif"/>
</dbReference>
<dbReference type="SUPFAM" id="SSF52540">
    <property type="entry name" value="P-loop containing nucleoside triphosphate hydrolases"/>
    <property type="match status" value="1"/>
</dbReference>
<keyword evidence="6 14" id="KW-0949">S-adenosyl-L-methionine</keyword>
<evidence type="ECO:0000259" key="17">
    <source>
        <dbReference type="PROSITE" id="PS51195"/>
    </source>
</evidence>
<keyword evidence="7" id="KW-0547">Nucleotide-binding</keyword>
<evidence type="ECO:0000256" key="7">
    <source>
        <dbReference type="ARBA" id="ARBA00022741"/>
    </source>
</evidence>
<feature type="binding site" evidence="14">
    <location>
        <position position="733"/>
    </location>
    <ligand>
        <name>S-adenosyl-L-methionine</name>
        <dbReference type="ChEBI" id="CHEBI:59789"/>
    </ligand>
</feature>
<dbReference type="InterPro" id="IPR011545">
    <property type="entry name" value="DEAD/DEAH_box_helicase_dom"/>
</dbReference>
<dbReference type="InterPro" id="IPR014001">
    <property type="entry name" value="Helicase_ATP-bd"/>
</dbReference>
<dbReference type="PROSITE" id="PS51192">
    <property type="entry name" value="HELICASE_ATP_BIND_1"/>
    <property type="match status" value="1"/>
</dbReference>
<dbReference type="RefSeq" id="XP_017297905.1">
    <property type="nucleotide sequence ID" value="XM_017442416.2"/>
</dbReference>
<dbReference type="GO" id="GO:0005654">
    <property type="term" value="C:nucleoplasm"/>
    <property type="evidence" value="ECO:0007669"/>
    <property type="project" value="TreeGrafter"/>
</dbReference>
<dbReference type="GO" id="GO:0003677">
    <property type="term" value="F:DNA binding"/>
    <property type="evidence" value="ECO:0007669"/>
    <property type="project" value="TreeGrafter"/>
</dbReference>
<dbReference type="GO" id="GO:0006357">
    <property type="term" value="P:regulation of transcription by RNA polymerase II"/>
    <property type="evidence" value="ECO:0007669"/>
    <property type="project" value="TreeGrafter"/>
</dbReference>
<dbReference type="GO" id="GO:0003724">
    <property type="term" value="F:RNA helicase activity"/>
    <property type="evidence" value="ECO:0007669"/>
    <property type="project" value="UniProtKB-EC"/>
</dbReference>
<comment type="similarity">
    <text evidence="14">Belongs to the class I-like SAM-binding methyltransferase superfamily. rRNA adenine N(6)-methyltransferase family.</text>
</comment>
<feature type="compositionally biased region" description="Basic and acidic residues" evidence="15">
    <location>
        <begin position="124"/>
        <end position="133"/>
    </location>
</feature>
<feature type="short sequence motif" description="Q motif" evidence="13">
    <location>
        <begin position="953"/>
        <end position="981"/>
    </location>
</feature>
<evidence type="ECO:0000256" key="1">
    <source>
        <dbReference type="ARBA" id="ARBA00004123"/>
    </source>
</evidence>
<feature type="domain" description="Helicase ATP-binding" evidence="16">
    <location>
        <begin position="984"/>
        <end position="1105"/>
    </location>
</feature>
<dbReference type="InterPro" id="IPR001737">
    <property type="entry name" value="KsgA/Erm"/>
</dbReference>
<dbReference type="PANTHER" id="PTHR21689:SF2">
    <property type="entry name" value="PROTEIN LIN-9 HOMOLOG"/>
    <property type="match status" value="1"/>
</dbReference>
<evidence type="ECO:0000256" key="12">
    <source>
        <dbReference type="ARBA" id="ARBA00023242"/>
    </source>
</evidence>
<feature type="compositionally biased region" description="Polar residues" evidence="15">
    <location>
        <begin position="107"/>
        <end position="123"/>
    </location>
</feature>
<name>A0A1S4E6S3_DIACI</name>
<dbReference type="PROSITE" id="PS51195">
    <property type="entry name" value="Q_MOTIF"/>
    <property type="match status" value="1"/>
</dbReference>
<accession>A0A1S4E6S3</accession>
<comment type="similarity">
    <text evidence="2">Belongs to the lin-9 family.</text>
</comment>
<feature type="binding site" evidence="14">
    <location>
        <position position="709"/>
    </location>
    <ligand>
        <name>S-adenosyl-L-methionine</name>
        <dbReference type="ChEBI" id="CHEBI:59789"/>
    </ligand>
</feature>